<feature type="binding site" evidence="5">
    <location>
        <position position="7"/>
    </location>
    <ligand>
        <name>Zn(2+)</name>
        <dbReference type="ChEBI" id="CHEBI:29105"/>
    </ligand>
</feature>
<dbReference type="GO" id="GO:0046969">
    <property type="term" value="F:histone H3K9 deacetylase activity, NAD-dependent"/>
    <property type="evidence" value="ECO:0007669"/>
    <property type="project" value="TreeGrafter"/>
</dbReference>
<keyword evidence="9" id="KW-1185">Reference proteome</keyword>
<dbReference type="InterPro" id="IPR029035">
    <property type="entry name" value="DHS-like_NAD/FAD-binding_dom"/>
</dbReference>
<dbReference type="GO" id="GO:0046872">
    <property type="term" value="F:metal ion binding"/>
    <property type="evidence" value="ECO:0007669"/>
    <property type="project" value="UniProtKB-KW"/>
</dbReference>
<proteinExistence type="predicted"/>
<comment type="caution">
    <text evidence="8">The sequence shown here is derived from an EMBL/GenBank/DDBJ whole genome shotgun (WGS) entry which is preliminary data.</text>
</comment>
<dbReference type="GO" id="GO:0070403">
    <property type="term" value="F:NAD+ binding"/>
    <property type="evidence" value="ECO:0007669"/>
    <property type="project" value="TreeGrafter"/>
</dbReference>
<gene>
    <name evidence="8" type="ORF">GBAR_LOCUS23584</name>
</gene>
<evidence type="ECO:0000256" key="1">
    <source>
        <dbReference type="ARBA" id="ARBA00012928"/>
    </source>
</evidence>
<feature type="binding site" evidence="5">
    <location>
        <position position="38"/>
    </location>
    <ligand>
        <name>Zn(2+)</name>
        <dbReference type="ChEBI" id="CHEBI:29105"/>
    </ligand>
</feature>
<protein>
    <recommendedName>
        <fullName evidence="1">protein acetyllysine N-acetyltransferase</fullName>
        <ecNumber evidence="1">2.3.1.286</ecNumber>
    </recommendedName>
</protein>
<dbReference type="AlphaFoldDB" id="A0AA35X391"/>
<evidence type="ECO:0000313" key="8">
    <source>
        <dbReference type="EMBL" id="CAI8042504.1"/>
    </source>
</evidence>
<evidence type="ECO:0000259" key="7">
    <source>
        <dbReference type="PROSITE" id="PS50305"/>
    </source>
</evidence>
<keyword evidence="4" id="KW-0520">NAD</keyword>
<feature type="compositionally biased region" description="Basic and acidic residues" evidence="6">
    <location>
        <begin position="140"/>
        <end position="152"/>
    </location>
</feature>
<dbReference type="EMBL" id="CASHTH010003271">
    <property type="protein sequence ID" value="CAI8042504.1"/>
    <property type="molecule type" value="Genomic_DNA"/>
</dbReference>
<dbReference type="PANTHER" id="PTHR11085:SF12">
    <property type="entry name" value="NAD-DEPENDENT PROTEIN DEACYLASE SIRTUIN-6"/>
    <property type="match status" value="1"/>
</dbReference>
<feature type="compositionally biased region" description="Basic residues" evidence="6">
    <location>
        <begin position="154"/>
        <end position="163"/>
    </location>
</feature>
<dbReference type="Gene3D" id="3.40.50.1220">
    <property type="entry name" value="TPP-binding domain"/>
    <property type="match status" value="1"/>
</dbReference>
<keyword evidence="3 5" id="KW-0862">Zinc</keyword>
<feature type="domain" description="Deacetylase sirtuin-type" evidence="7">
    <location>
        <begin position="1"/>
        <end position="133"/>
    </location>
</feature>
<dbReference type="InterPro" id="IPR026590">
    <property type="entry name" value="Ssirtuin_cat_dom"/>
</dbReference>
<dbReference type="GO" id="GO:0000122">
    <property type="term" value="P:negative regulation of transcription by RNA polymerase II"/>
    <property type="evidence" value="ECO:0007669"/>
    <property type="project" value="TreeGrafter"/>
</dbReference>
<feature type="binding site" evidence="5">
    <location>
        <position position="29"/>
    </location>
    <ligand>
        <name>Zn(2+)</name>
        <dbReference type="ChEBI" id="CHEBI:29105"/>
    </ligand>
</feature>
<feature type="binding site" evidence="5">
    <location>
        <position position="4"/>
    </location>
    <ligand>
        <name>Zn(2+)</name>
        <dbReference type="ChEBI" id="CHEBI:29105"/>
    </ligand>
</feature>
<comment type="caution">
    <text evidence="5">Lacks conserved residue(s) required for the propagation of feature annotation.</text>
</comment>
<dbReference type="InterPro" id="IPR050134">
    <property type="entry name" value="NAD-dep_sirtuin_deacylases"/>
</dbReference>
<dbReference type="PROSITE" id="PS50305">
    <property type="entry name" value="SIRTUIN"/>
    <property type="match status" value="1"/>
</dbReference>
<dbReference type="EC" id="2.3.1.286" evidence="1"/>
<feature type="region of interest" description="Disordered" evidence="6">
    <location>
        <begin position="134"/>
        <end position="171"/>
    </location>
</feature>
<evidence type="ECO:0000256" key="5">
    <source>
        <dbReference type="PROSITE-ProRule" id="PRU00236"/>
    </source>
</evidence>
<keyword evidence="2 5" id="KW-0479">Metal-binding</keyword>
<evidence type="ECO:0000313" key="9">
    <source>
        <dbReference type="Proteomes" id="UP001174909"/>
    </source>
</evidence>
<organism evidence="8 9">
    <name type="scientific">Geodia barretti</name>
    <name type="common">Barrett's horny sponge</name>
    <dbReference type="NCBI Taxonomy" id="519541"/>
    <lineage>
        <taxon>Eukaryota</taxon>
        <taxon>Metazoa</taxon>
        <taxon>Porifera</taxon>
        <taxon>Demospongiae</taxon>
        <taxon>Heteroscleromorpha</taxon>
        <taxon>Tetractinellida</taxon>
        <taxon>Astrophorina</taxon>
        <taxon>Geodiidae</taxon>
        <taxon>Geodia</taxon>
    </lineage>
</organism>
<dbReference type="SUPFAM" id="SSF52467">
    <property type="entry name" value="DHS-like NAD/FAD-binding domain"/>
    <property type="match status" value="1"/>
</dbReference>
<accession>A0AA35X391</accession>
<dbReference type="GO" id="GO:0003714">
    <property type="term" value="F:transcription corepressor activity"/>
    <property type="evidence" value="ECO:0007669"/>
    <property type="project" value="TreeGrafter"/>
</dbReference>
<evidence type="ECO:0000256" key="2">
    <source>
        <dbReference type="ARBA" id="ARBA00022723"/>
    </source>
</evidence>
<dbReference type="GO" id="GO:0005634">
    <property type="term" value="C:nucleus"/>
    <property type="evidence" value="ECO:0007669"/>
    <property type="project" value="TreeGrafter"/>
</dbReference>
<dbReference type="PANTHER" id="PTHR11085">
    <property type="entry name" value="NAD-DEPENDENT PROTEIN DEACYLASE SIRTUIN-5, MITOCHONDRIAL-RELATED"/>
    <property type="match status" value="1"/>
</dbReference>
<dbReference type="Gene3D" id="2.20.28.200">
    <property type="match status" value="1"/>
</dbReference>
<sequence>MEKCDKCKREYVRERVVPTMGLKLTGGRCVGGGARGRCRGRLRDTVLDWEDELPVEETERAERHARCADLSLCLGTTLQILPAGKLPLLAKKNGGSVVICNLQPTKYDKKADLIIHGYVDDVMTRVMDGLGIPIPSPDCPDSRREKSHEFTTAKKTKLGKHTRQQSSEDVT</sequence>
<name>A0AA35X391_GEOBA</name>
<reference evidence="8" key="1">
    <citation type="submission" date="2023-03" db="EMBL/GenBank/DDBJ databases">
        <authorList>
            <person name="Steffen K."/>
            <person name="Cardenas P."/>
        </authorList>
    </citation>
    <scope>NUCLEOTIDE SEQUENCE</scope>
</reference>
<evidence type="ECO:0000256" key="4">
    <source>
        <dbReference type="ARBA" id="ARBA00023027"/>
    </source>
</evidence>
<dbReference type="Proteomes" id="UP001174909">
    <property type="component" value="Unassembled WGS sequence"/>
</dbReference>
<evidence type="ECO:0000256" key="3">
    <source>
        <dbReference type="ARBA" id="ARBA00022833"/>
    </source>
</evidence>
<evidence type="ECO:0000256" key="6">
    <source>
        <dbReference type="SAM" id="MobiDB-lite"/>
    </source>
</evidence>